<proteinExistence type="predicted"/>
<dbReference type="Proteomes" id="UP001218218">
    <property type="component" value="Unassembled WGS sequence"/>
</dbReference>
<comment type="caution">
    <text evidence="1">The sequence shown here is derived from an EMBL/GenBank/DDBJ whole genome shotgun (WGS) entry which is preliminary data.</text>
</comment>
<gene>
    <name evidence="1" type="ORF">DFH08DRAFT_310302</name>
</gene>
<dbReference type="AlphaFoldDB" id="A0AAD7EKU0"/>
<dbReference type="EMBL" id="JARIHO010000036">
    <property type="protein sequence ID" value="KAJ7330857.1"/>
    <property type="molecule type" value="Genomic_DNA"/>
</dbReference>
<name>A0AAD7EKU0_9AGAR</name>
<sequence>MLGKEKKKKYPAGLGIPGAYELYRPDRKKPLEEQYIHRFQEAPGGGLIIFTCFTALLCLLDDSGVKAFEDDTTFRRIEGDLNGWEVVIFYNALERGT</sequence>
<organism evidence="1 2">
    <name type="scientific">Mycena albidolilacea</name>
    <dbReference type="NCBI Taxonomy" id="1033008"/>
    <lineage>
        <taxon>Eukaryota</taxon>
        <taxon>Fungi</taxon>
        <taxon>Dikarya</taxon>
        <taxon>Basidiomycota</taxon>
        <taxon>Agaricomycotina</taxon>
        <taxon>Agaricomycetes</taxon>
        <taxon>Agaricomycetidae</taxon>
        <taxon>Agaricales</taxon>
        <taxon>Marasmiineae</taxon>
        <taxon>Mycenaceae</taxon>
        <taxon>Mycena</taxon>
    </lineage>
</organism>
<accession>A0AAD7EKU0</accession>
<evidence type="ECO:0000313" key="1">
    <source>
        <dbReference type="EMBL" id="KAJ7330857.1"/>
    </source>
</evidence>
<evidence type="ECO:0000313" key="2">
    <source>
        <dbReference type="Proteomes" id="UP001218218"/>
    </source>
</evidence>
<protein>
    <submittedName>
        <fullName evidence="1">Uncharacterized protein</fullName>
    </submittedName>
</protein>
<keyword evidence="2" id="KW-1185">Reference proteome</keyword>
<reference evidence="1" key="1">
    <citation type="submission" date="2023-03" db="EMBL/GenBank/DDBJ databases">
        <title>Massive genome expansion in bonnet fungi (Mycena s.s.) driven by repeated elements and novel gene families across ecological guilds.</title>
        <authorList>
            <consortium name="Lawrence Berkeley National Laboratory"/>
            <person name="Harder C.B."/>
            <person name="Miyauchi S."/>
            <person name="Viragh M."/>
            <person name="Kuo A."/>
            <person name="Thoen E."/>
            <person name="Andreopoulos B."/>
            <person name="Lu D."/>
            <person name="Skrede I."/>
            <person name="Drula E."/>
            <person name="Henrissat B."/>
            <person name="Morin E."/>
            <person name="Kohler A."/>
            <person name="Barry K."/>
            <person name="LaButti K."/>
            <person name="Morin E."/>
            <person name="Salamov A."/>
            <person name="Lipzen A."/>
            <person name="Mereny Z."/>
            <person name="Hegedus B."/>
            <person name="Baldrian P."/>
            <person name="Stursova M."/>
            <person name="Weitz H."/>
            <person name="Taylor A."/>
            <person name="Grigoriev I.V."/>
            <person name="Nagy L.G."/>
            <person name="Martin F."/>
            <person name="Kauserud H."/>
        </authorList>
    </citation>
    <scope>NUCLEOTIDE SEQUENCE</scope>
    <source>
        <strain evidence="1">CBHHK002</strain>
    </source>
</reference>